<evidence type="ECO:0000313" key="3">
    <source>
        <dbReference type="Proteomes" id="UP001165121"/>
    </source>
</evidence>
<gene>
    <name evidence="2" type="ORF">Pfra01_000638500</name>
</gene>
<name>A0A9W6UAX8_9STRA</name>
<keyword evidence="3" id="KW-1185">Reference proteome</keyword>
<dbReference type="Gene3D" id="2.60.40.640">
    <property type="match status" value="2"/>
</dbReference>
<dbReference type="GO" id="GO:0005737">
    <property type="term" value="C:cytoplasm"/>
    <property type="evidence" value="ECO:0007669"/>
    <property type="project" value="TreeGrafter"/>
</dbReference>
<comment type="caution">
    <text evidence="2">The sequence shown here is derived from an EMBL/GenBank/DDBJ whole genome shotgun (WGS) entry which is preliminary data.</text>
</comment>
<evidence type="ECO:0000259" key="1">
    <source>
        <dbReference type="SMART" id="SM01017"/>
    </source>
</evidence>
<dbReference type="Pfam" id="PF02752">
    <property type="entry name" value="Arrestin_C"/>
    <property type="match status" value="1"/>
</dbReference>
<dbReference type="EMBL" id="BSXT01000542">
    <property type="protein sequence ID" value="GMF29643.1"/>
    <property type="molecule type" value="Genomic_DNA"/>
</dbReference>
<dbReference type="GO" id="GO:0015031">
    <property type="term" value="P:protein transport"/>
    <property type="evidence" value="ECO:0007669"/>
    <property type="project" value="TreeGrafter"/>
</dbReference>
<dbReference type="SUPFAM" id="SSF81296">
    <property type="entry name" value="E set domains"/>
    <property type="match status" value="1"/>
</dbReference>
<dbReference type="Proteomes" id="UP001165121">
    <property type="component" value="Unassembled WGS sequence"/>
</dbReference>
<evidence type="ECO:0000313" key="2">
    <source>
        <dbReference type="EMBL" id="GMF29643.1"/>
    </source>
</evidence>
<organism evidence="2 3">
    <name type="scientific">Phytophthora fragariaefolia</name>
    <dbReference type="NCBI Taxonomy" id="1490495"/>
    <lineage>
        <taxon>Eukaryota</taxon>
        <taxon>Sar</taxon>
        <taxon>Stramenopiles</taxon>
        <taxon>Oomycota</taxon>
        <taxon>Peronosporomycetes</taxon>
        <taxon>Peronosporales</taxon>
        <taxon>Peronosporaceae</taxon>
        <taxon>Phytophthora</taxon>
    </lineage>
</organism>
<feature type="domain" description="Arrestin C-terminal-like" evidence="1">
    <location>
        <begin position="93"/>
        <end position="226"/>
    </location>
</feature>
<dbReference type="OrthoDB" id="7785529at2759"/>
<dbReference type="SMART" id="SM01017">
    <property type="entry name" value="Arrestin_C"/>
    <property type="match status" value="1"/>
</dbReference>
<reference evidence="2" key="1">
    <citation type="submission" date="2023-04" db="EMBL/GenBank/DDBJ databases">
        <title>Phytophthora fragariaefolia NBRC 109709.</title>
        <authorList>
            <person name="Ichikawa N."/>
            <person name="Sato H."/>
            <person name="Tonouchi N."/>
        </authorList>
    </citation>
    <scope>NUCLEOTIDE SEQUENCE</scope>
    <source>
        <strain evidence="2">NBRC 109709</strain>
    </source>
</reference>
<sequence length="252" mass="28436">MFVPGEYVFPFSYQLERTLPGSFQLSNRHAGSVRNIRAQVKYEFTASQPVQGAFRADLETKRELLVFPVPAARIIRPMKRSTSTKVSMMTIFRKVSCQLSVSMVRDVYTPGEKMTVRCSLFNSSKMNVQALSLRLYEDLVLHHKKDGITKTSTCLCEGKFSGVIAGDSADRTVSLYLIEWLSGIAIRPSTTSRFVSWSYRVEVRCTFLMSPSVTLEFPVTIAHQNSMLQAASVPDAASEYPIHESMRKRLLK</sequence>
<dbReference type="InterPro" id="IPR050357">
    <property type="entry name" value="Arrestin_domain-protein"/>
</dbReference>
<dbReference type="PANTHER" id="PTHR11188:SF17">
    <property type="entry name" value="FI21816P1"/>
    <property type="match status" value="1"/>
</dbReference>
<dbReference type="PANTHER" id="PTHR11188">
    <property type="entry name" value="ARRESTIN DOMAIN CONTAINING PROTEIN"/>
    <property type="match status" value="1"/>
</dbReference>
<dbReference type="InterPro" id="IPR014756">
    <property type="entry name" value="Ig_E-set"/>
</dbReference>
<accession>A0A9W6UAX8</accession>
<protein>
    <submittedName>
        <fullName evidence="2">Unnamed protein product</fullName>
    </submittedName>
</protein>
<dbReference type="InterPro" id="IPR011022">
    <property type="entry name" value="Arrestin_C-like"/>
</dbReference>
<dbReference type="InterPro" id="IPR014752">
    <property type="entry name" value="Arrestin-like_C"/>
</dbReference>
<proteinExistence type="predicted"/>
<dbReference type="AlphaFoldDB" id="A0A9W6UAX8"/>